<feature type="compositionally biased region" description="Basic and acidic residues" evidence="1">
    <location>
        <begin position="271"/>
        <end position="280"/>
    </location>
</feature>
<dbReference type="AlphaFoldDB" id="A0A1R2C0H9"/>
<dbReference type="OrthoDB" id="321520at2759"/>
<reference evidence="2 3" key="1">
    <citation type="submission" date="2016-11" db="EMBL/GenBank/DDBJ databases">
        <title>The macronuclear genome of Stentor coeruleus: a giant cell with tiny introns.</title>
        <authorList>
            <person name="Slabodnick M."/>
            <person name="Ruby J.G."/>
            <person name="Reiff S.B."/>
            <person name="Swart E.C."/>
            <person name="Gosai S."/>
            <person name="Prabakaran S."/>
            <person name="Witkowska E."/>
            <person name="Larue G.E."/>
            <person name="Fisher S."/>
            <person name="Freeman R.M."/>
            <person name="Gunawardena J."/>
            <person name="Chu W."/>
            <person name="Stover N.A."/>
            <person name="Gregory B.D."/>
            <person name="Nowacki M."/>
            <person name="Derisi J."/>
            <person name="Roy S.W."/>
            <person name="Marshall W.F."/>
            <person name="Sood P."/>
        </authorList>
    </citation>
    <scope>NUCLEOTIDE SEQUENCE [LARGE SCALE GENOMIC DNA]</scope>
    <source>
        <strain evidence="2">WM001</strain>
    </source>
</reference>
<sequence>MYNVYTRDKKVKEEKQQMSKDKITKASEQNREVLTVRYKDRINNILIHLNKDAENMPKAPRAQTAGPTERSWLKFTVGPSDKDRLKESENWNQWLDPTPSHKQVFKLRPREKAKEIQPSLKFKAKSGLERLEENIIKQKEYLDSSAPPDSKQKSLYKNFFGTEKFIIAGGKEVMDYYHFKTHFKTIQSLALDLHSSIRNMSRAEVKKKHNDEKLGMSDAKGSKNKTVDEGLCKEDIMPISEDLLEKFGFWETKKSLGMRSEKSRNTTPKWVSERIKLAKK</sequence>
<comment type="caution">
    <text evidence="2">The sequence shown here is derived from an EMBL/GenBank/DDBJ whole genome shotgun (WGS) entry which is preliminary data.</text>
</comment>
<dbReference type="Proteomes" id="UP000187209">
    <property type="component" value="Unassembled WGS sequence"/>
</dbReference>
<evidence type="ECO:0000313" key="3">
    <source>
        <dbReference type="Proteomes" id="UP000187209"/>
    </source>
</evidence>
<organism evidence="2 3">
    <name type="scientific">Stentor coeruleus</name>
    <dbReference type="NCBI Taxonomy" id="5963"/>
    <lineage>
        <taxon>Eukaryota</taxon>
        <taxon>Sar</taxon>
        <taxon>Alveolata</taxon>
        <taxon>Ciliophora</taxon>
        <taxon>Postciliodesmatophora</taxon>
        <taxon>Heterotrichea</taxon>
        <taxon>Heterotrichida</taxon>
        <taxon>Stentoridae</taxon>
        <taxon>Stentor</taxon>
    </lineage>
</organism>
<dbReference type="EMBL" id="MPUH01000338">
    <property type="protein sequence ID" value="OMJ82516.1"/>
    <property type="molecule type" value="Genomic_DNA"/>
</dbReference>
<name>A0A1R2C0H9_9CILI</name>
<feature type="region of interest" description="Disordered" evidence="1">
    <location>
        <begin position="1"/>
        <end position="25"/>
    </location>
</feature>
<keyword evidence="3" id="KW-1185">Reference proteome</keyword>
<evidence type="ECO:0000313" key="2">
    <source>
        <dbReference type="EMBL" id="OMJ82516.1"/>
    </source>
</evidence>
<accession>A0A1R2C0H9</accession>
<proteinExistence type="predicted"/>
<gene>
    <name evidence="2" type="ORF">SteCoe_16805</name>
</gene>
<feature type="region of interest" description="Disordered" evidence="1">
    <location>
        <begin position="257"/>
        <end position="280"/>
    </location>
</feature>
<protein>
    <submittedName>
        <fullName evidence="2">Uncharacterized protein</fullName>
    </submittedName>
</protein>
<evidence type="ECO:0000256" key="1">
    <source>
        <dbReference type="SAM" id="MobiDB-lite"/>
    </source>
</evidence>